<dbReference type="KEGG" id="awd:AWOD_II_0454"/>
<protein>
    <submittedName>
        <fullName evidence="4">Putative phage integrase</fullName>
    </submittedName>
</protein>
<keyword evidence="1" id="KW-0229">DNA integration</keyword>
<dbReference type="OrthoDB" id="9795573at2"/>
<dbReference type="STRING" id="80852.AWOD_II_0454"/>
<sequence>MAIRNLKDNSKKPWLADFYTNGREGKRIRKRFTSKGEATTFEHYTLKQIEKKPWKGDKLENRRLSVLIEIWFSMYGVNLSNGQVIYQKFGHMVKAMGNPVASTFTAKIYAEFRRKRMAGEINFVDRKWQKGTPSIATLNSELARFKAVFEKLKELGELKGPNPLESIKPFRDHERPMSFLAKEEIAHLLQKVSEHKRKDMLKIVKICLSTGSRWNEAAQLTGNQLSKFKITYTNTKNKKIRSVPITEELYNEIHKPTSGKLFEECYTPFCYILRNKLDIDLPAGQASHVLRHSFASHFMMNGGNILVLRDILGHADIQMTMRYAHFAPDHLSDAITKNPLSYF</sequence>
<keyword evidence="5" id="KW-1185">Reference proteome</keyword>
<dbReference type="HOGENOM" id="CLU_027562_44_0_6"/>
<dbReference type="InterPro" id="IPR050090">
    <property type="entry name" value="Tyrosine_recombinase_XerCD"/>
</dbReference>
<dbReference type="Pfam" id="PF00589">
    <property type="entry name" value="Phage_integrase"/>
    <property type="match status" value="1"/>
</dbReference>
<organism evidence="4 5">
    <name type="scientific">Aliivibrio wodanis</name>
    <dbReference type="NCBI Taxonomy" id="80852"/>
    <lineage>
        <taxon>Bacteria</taxon>
        <taxon>Pseudomonadati</taxon>
        <taxon>Pseudomonadota</taxon>
        <taxon>Gammaproteobacteria</taxon>
        <taxon>Vibrionales</taxon>
        <taxon>Vibrionaceae</taxon>
        <taxon>Aliivibrio</taxon>
    </lineage>
</organism>
<reference evidence="5" key="1">
    <citation type="submission" date="2014-09" db="EMBL/GenBank/DDBJ databases">
        <authorList>
            <person name="Hjerde E."/>
        </authorList>
    </citation>
    <scope>NUCLEOTIDE SEQUENCE [LARGE SCALE GENOMIC DNA]</scope>
    <source>
        <strain evidence="5">06/09/139</strain>
    </source>
</reference>
<keyword evidence="2" id="KW-0233">DNA recombination</keyword>
<dbReference type="InterPro" id="IPR013762">
    <property type="entry name" value="Integrase-like_cat_sf"/>
</dbReference>
<evidence type="ECO:0000313" key="5">
    <source>
        <dbReference type="Proteomes" id="UP000032427"/>
    </source>
</evidence>
<evidence type="ECO:0000259" key="3">
    <source>
        <dbReference type="PROSITE" id="PS51898"/>
    </source>
</evidence>
<dbReference type="InterPro" id="IPR002104">
    <property type="entry name" value="Integrase_catalytic"/>
</dbReference>
<accession>A0A090IC98</accession>
<name>A0A090IC98_9GAMM</name>
<dbReference type="InterPro" id="IPR057084">
    <property type="entry name" value="Int_N"/>
</dbReference>
<evidence type="ECO:0000256" key="1">
    <source>
        <dbReference type="ARBA" id="ARBA00022908"/>
    </source>
</evidence>
<evidence type="ECO:0000256" key="2">
    <source>
        <dbReference type="ARBA" id="ARBA00023172"/>
    </source>
</evidence>
<gene>
    <name evidence="4" type="ORF">AWOD_II_0454</name>
</gene>
<dbReference type="InterPro" id="IPR011010">
    <property type="entry name" value="DNA_brk_join_enz"/>
</dbReference>
<proteinExistence type="predicted"/>
<dbReference type="PATRIC" id="fig|80852.17.peg.3217"/>
<dbReference type="Gene3D" id="1.10.443.10">
    <property type="entry name" value="Intergrase catalytic core"/>
    <property type="match status" value="1"/>
</dbReference>
<dbReference type="CDD" id="cd00796">
    <property type="entry name" value="INT_Rci_Hp1_C"/>
    <property type="match status" value="1"/>
</dbReference>
<dbReference type="Proteomes" id="UP000032427">
    <property type="component" value="Chromosome 2"/>
</dbReference>
<dbReference type="GO" id="GO:0015074">
    <property type="term" value="P:DNA integration"/>
    <property type="evidence" value="ECO:0007669"/>
    <property type="project" value="UniProtKB-KW"/>
</dbReference>
<dbReference type="PANTHER" id="PTHR30349:SF93">
    <property type="entry name" value="FELS-2 PROPHAGE PROTEIN"/>
    <property type="match status" value="1"/>
</dbReference>
<dbReference type="PROSITE" id="PS51898">
    <property type="entry name" value="TYR_RECOMBINASE"/>
    <property type="match status" value="1"/>
</dbReference>
<dbReference type="AlphaFoldDB" id="A0A090IC98"/>
<dbReference type="GO" id="GO:0003677">
    <property type="term" value="F:DNA binding"/>
    <property type="evidence" value="ECO:0007669"/>
    <property type="project" value="InterPro"/>
</dbReference>
<feature type="domain" description="Tyr recombinase" evidence="3">
    <location>
        <begin position="175"/>
        <end position="336"/>
    </location>
</feature>
<dbReference type="GeneID" id="28542704"/>
<evidence type="ECO:0000313" key="4">
    <source>
        <dbReference type="EMBL" id="CED57099.1"/>
    </source>
</evidence>
<dbReference type="Pfam" id="PF24624">
    <property type="entry name" value="Int_N"/>
    <property type="match status" value="1"/>
</dbReference>
<dbReference type="EMBL" id="LN554847">
    <property type="protein sequence ID" value="CED57099.1"/>
    <property type="molecule type" value="Genomic_DNA"/>
</dbReference>
<dbReference type="PANTHER" id="PTHR30349">
    <property type="entry name" value="PHAGE INTEGRASE-RELATED"/>
    <property type="match status" value="1"/>
</dbReference>
<dbReference type="SUPFAM" id="SSF56349">
    <property type="entry name" value="DNA breaking-rejoining enzymes"/>
    <property type="match status" value="1"/>
</dbReference>
<dbReference type="GO" id="GO:0006310">
    <property type="term" value="P:DNA recombination"/>
    <property type="evidence" value="ECO:0007669"/>
    <property type="project" value="UniProtKB-KW"/>
</dbReference>